<dbReference type="RefSeq" id="WP_134341417.1">
    <property type="nucleotide sequence ID" value="NZ_SOPW01000023.1"/>
</dbReference>
<dbReference type="AlphaFoldDB" id="A0A4Y8IFH4"/>
<evidence type="ECO:0000313" key="1">
    <source>
        <dbReference type="EMBL" id="TFB13684.1"/>
    </source>
</evidence>
<dbReference type="GO" id="GO:0043937">
    <property type="term" value="P:regulation of sporulation"/>
    <property type="evidence" value="ECO:0007669"/>
    <property type="project" value="InterPro"/>
</dbReference>
<organism evidence="1 2">
    <name type="scientific">Filobacillus milosensis</name>
    <dbReference type="NCBI Taxonomy" id="94137"/>
    <lineage>
        <taxon>Bacteria</taxon>
        <taxon>Bacillati</taxon>
        <taxon>Bacillota</taxon>
        <taxon>Bacilli</taxon>
        <taxon>Bacillales</taxon>
        <taxon>Bacillaceae</taxon>
        <taxon>Filobacillus</taxon>
    </lineage>
</organism>
<dbReference type="Gene3D" id="4.10.280.10">
    <property type="entry name" value="Helix-loop-helix DNA-binding domain"/>
    <property type="match status" value="1"/>
</dbReference>
<evidence type="ECO:0000313" key="2">
    <source>
        <dbReference type="Proteomes" id="UP000297975"/>
    </source>
</evidence>
<reference evidence="1 2" key="1">
    <citation type="submission" date="2019-03" db="EMBL/GenBank/DDBJ databases">
        <authorList>
            <person name="He R.-H."/>
        </authorList>
    </citation>
    <scope>NUCLEOTIDE SEQUENCE [LARGE SCALE GENOMIC DNA]</scope>
    <source>
        <strain evidence="2">SH 714</strain>
    </source>
</reference>
<dbReference type="GO" id="GO:0046983">
    <property type="term" value="F:protein dimerization activity"/>
    <property type="evidence" value="ECO:0007669"/>
    <property type="project" value="InterPro"/>
</dbReference>
<accession>A0A4Y8IFH4</accession>
<keyword evidence="2" id="KW-1185">Reference proteome</keyword>
<protein>
    <submittedName>
        <fullName evidence="1">Aspartyl-phosphate phosphatase Spo0E family protein</fullName>
    </submittedName>
</protein>
<dbReference type="InterPro" id="IPR037208">
    <property type="entry name" value="Spo0E-like_sf"/>
</dbReference>
<dbReference type="InterPro" id="IPR036638">
    <property type="entry name" value="HLH_DNA-bd_sf"/>
</dbReference>
<comment type="caution">
    <text evidence="1">The sequence shown here is derived from an EMBL/GenBank/DDBJ whole genome shotgun (WGS) entry which is preliminary data.</text>
</comment>
<dbReference type="Proteomes" id="UP000297975">
    <property type="component" value="Unassembled WGS sequence"/>
</dbReference>
<gene>
    <name evidence="1" type="ORF">E3U55_15620</name>
</gene>
<dbReference type="Pfam" id="PF09388">
    <property type="entry name" value="SpoOE-like"/>
    <property type="match status" value="1"/>
</dbReference>
<name>A0A4Y8IFH4_9BACI</name>
<dbReference type="SUPFAM" id="SSF140500">
    <property type="entry name" value="BAS1536-like"/>
    <property type="match status" value="1"/>
</dbReference>
<proteinExistence type="predicted"/>
<sequence>MTLSKYALSISIQKVRNHLYKLSETKNLTDIEVVECSQKLGRLLNKYQGL</sequence>
<dbReference type="EMBL" id="SOPW01000023">
    <property type="protein sequence ID" value="TFB13684.1"/>
    <property type="molecule type" value="Genomic_DNA"/>
</dbReference>
<dbReference type="InterPro" id="IPR018540">
    <property type="entry name" value="Spo0E-like"/>
</dbReference>
<dbReference type="OrthoDB" id="2973153at2"/>